<dbReference type="EMBL" id="CP002417">
    <property type="protein sequence ID" value="ADU36477.1"/>
    <property type="molecule type" value="Genomic_DNA"/>
</dbReference>
<dbReference type="CDD" id="cd06315">
    <property type="entry name" value="PBP1_ABC_sugar_binding-like"/>
    <property type="match status" value="1"/>
</dbReference>
<dbReference type="HOGENOM" id="CLU_064461_0_0_4"/>
<dbReference type="GO" id="GO:0030313">
    <property type="term" value="C:cell envelope"/>
    <property type="evidence" value="ECO:0007669"/>
    <property type="project" value="UniProtKB-SubCell"/>
</dbReference>
<dbReference type="InterPro" id="IPR028082">
    <property type="entry name" value="Peripla_BP_I"/>
</dbReference>
<evidence type="ECO:0000256" key="2">
    <source>
        <dbReference type="ARBA" id="ARBA00007639"/>
    </source>
</evidence>
<dbReference type="KEGG" id="vpe:Varpa_2272"/>
<sequence length="379" mass="39598">MKKKSEKSVVPARAVAAAVLALCAAALAPKAMADDFLDAAKKKVEIATMTKEKWDGPTTGPKAAAGKTIVFVAGDMKNGGIVGVSKGVEEAARAIGWTVRVIDGQGTVSGRTAALNQALAVKPAGIVVGGFDTTEQKAAFAGAAKSGIPLVGWHSGEQPGPNDKAGLYANVTTVTDDVADVAASWVVADSGGKAGVVIFTDSQYAIALYKARAMEAVIKKCGGCTVLSFEDSPISESSTRMPQLTTSLLQRFGDKWTHSLAINDLYFDFMGPSLTAAGKKGDGSPKAVSAGDGSEAAYQRIRTQRYQAGTVPEPLNMQGWQIVDELNRAFAKEKWSGYVPKVHLVTTGNVGKDGGPKNVFDPDNGYRAQYKAVWVAAPK</sequence>
<dbReference type="PANTHER" id="PTHR46847:SF1">
    <property type="entry name" value="D-ALLOSE-BINDING PERIPLASMIC PROTEIN-RELATED"/>
    <property type="match status" value="1"/>
</dbReference>
<dbReference type="GO" id="GO:0030246">
    <property type="term" value="F:carbohydrate binding"/>
    <property type="evidence" value="ECO:0007669"/>
    <property type="project" value="UniProtKB-ARBA"/>
</dbReference>
<evidence type="ECO:0000259" key="5">
    <source>
        <dbReference type="Pfam" id="PF13407"/>
    </source>
</evidence>
<dbReference type="OrthoDB" id="9342512at2"/>
<comment type="similarity">
    <text evidence="2">Belongs to the bacterial solute-binding protein 2 family.</text>
</comment>
<evidence type="ECO:0000313" key="7">
    <source>
        <dbReference type="Proteomes" id="UP000008917"/>
    </source>
</evidence>
<evidence type="ECO:0000256" key="4">
    <source>
        <dbReference type="SAM" id="SignalP"/>
    </source>
</evidence>
<dbReference type="eggNOG" id="COG1879">
    <property type="taxonomic scope" value="Bacteria"/>
</dbReference>
<comment type="subcellular location">
    <subcellularLocation>
        <location evidence="1">Cell envelope</location>
    </subcellularLocation>
</comment>
<name>E6UVZ9_VARPE</name>
<dbReference type="InterPro" id="IPR025997">
    <property type="entry name" value="SBP_2_dom"/>
</dbReference>
<dbReference type="Proteomes" id="UP000008917">
    <property type="component" value="Chromosome"/>
</dbReference>
<feature type="domain" description="Periplasmic binding protein" evidence="5">
    <location>
        <begin position="69"/>
        <end position="331"/>
    </location>
</feature>
<feature type="chain" id="PRO_5003213258" evidence="4">
    <location>
        <begin position="34"/>
        <end position="379"/>
    </location>
</feature>
<evidence type="ECO:0000256" key="3">
    <source>
        <dbReference type="ARBA" id="ARBA00022729"/>
    </source>
</evidence>
<dbReference type="PANTHER" id="PTHR46847">
    <property type="entry name" value="D-ALLOSE-BINDING PERIPLASMIC PROTEIN-RELATED"/>
    <property type="match status" value="1"/>
</dbReference>
<feature type="signal peptide" evidence="4">
    <location>
        <begin position="1"/>
        <end position="33"/>
    </location>
</feature>
<dbReference type="STRING" id="595537.Varpa_2272"/>
<evidence type="ECO:0000313" key="6">
    <source>
        <dbReference type="EMBL" id="ADU36477.1"/>
    </source>
</evidence>
<dbReference type="Gene3D" id="3.40.50.2300">
    <property type="match status" value="2"/>
</dbReference>
<dbReference type="Pfam" id="PF13407">
    <property type="entry name" value="Peripla_BP_4"/>
    <property type="match status" value="1"/>
</dbReference>
<evidence type="ECO:0000256" key="1">
    <source>
        <dbReference type="ARBA" id="ARBA00004196"/>
    </source>
</evidence>
<accession>E6UVZ9</accession>
<protein>
    <submittedName>
        <fullName evidence="6">Putative sugar ABC transporter, substrate-binding protein</fullName>
    </submittedName>
</protein>
<dbReference type="RefSeq" id="WP_013540712.1">
    <property type="nucleotide sequence ID" value="NC_014931.1"/>
</dbReference>
<reference evidence="7" key="1">
    <citation type="submission" date="2010-12" db="EMBL/GenBank/DDBJ databases">
        <title>Complete sequence of Variovorax paradoxus EPS.</title>
        <authorList>
            <consortium name="US DOE Joint Genome Institute"/>
            <person name="Lucas S."/>
            <person name="Copeland A."/>
            <person name="Lapidus A."/>
            <person name="Cheng J.-F."/>
            <person name="Goodwin L."/>
            <person name="Pitluck S."/>
            <person name="Teshima H."/>
            <person name="Detter J.C."/>
            <person name="Han C."/>
            <person name="Tapia R."/>
            <person name="Land M."/>
            <person name="Hauser L."/>
            <person name="Kyrpides N."/>
            <person name="Ivanova N."/>
            <person name="Ovchinnikova G."/>
            <person name="Orwin P."/>
            <person name="Han J.-I.G."/>
            <person name="Woyke T."/>
        </authorList>
    </citation>
    <scope>NUCLEOTIDE SEQUENCE [LARGE SCALE GENOMIC DNA]</scope>
    <source>
        <strain evidence="7">EPS</strain>
    </source>
</reference>
<dbReference type="AlphaFoldDB" id="E6UVZ9"/>
<keyword evidence="3 4" id="KW-0732">Signal</keyword>
<reference evidence="6 7" key="2">
    <citation type="journal article" date="2013" name="Genome Announc.">
        <title>Genome of the Root-Associated Plant Growth-Promoting Bacterium Variovorax paradoxus Strain EPS.</title>
        <authorList>
            <person name="Han J.I."/>
            <person name="Spain J.C."/>
            <person name="Leadbetter J.R."/>
            <person name="Ovchinnikova G."/>
            <person name="Goodwin L.A."/>
            <person name="Han C.S."/>
            <person name="Woyke T."/>
            <person name="Davenport K.W."/>
            <person name="Orwin P.M."/>
        </authorList>
    </citation>
    <scope>NUCLEOTIDE SEQUENCE [LARGE SCALE GENOMIC DNA]</scope>
    <source>
        <strain evidence="6 7">EPS</strain>
    </source>
</reference>
<proteinExistence type="inferred from homology"/>
<organism evidence="6 7">
    <name type="scientific">Variovorax paradoxus (strain EPS)</name>
    <dbReference type="NCBI Taxonomy" id="595537"/>
    <lineage>
        <taxon>Bacteria</taxon>
        <taxon>Pseudomonadati</taxon>
        <taxon>Pseudomonadota</taxon>
        <taxon>Betaproteobacteria</taxon>
        <taxon>Burkholderiales</taxon>
        <taxon>Comamonadaceae</taxon>
        <taxon>Variovorax</taxon>
    </lineage>
</organism>
<gene>
    <name evidence="6" type="ordered locus">Varpa_2272</name>
</gene>
<dbReference type="SUPFAM" id="SSF53822">
    <property type="entry name" value="Periplasmic binding protein-like I"/>
    <property type="match status" value="1"/>
</dbReference>